<gene>
    <name evidence="1" type="ORF">H0H81_000992</name>
</gene>
<evidence type="ECO:0000313" key="1">
    <source>
        <dbReference type="EMBL" id="KAG5634723.1"/>
    </source>
</evidence>
<protein>
    <submittedName>
        <fullName evidence="1">Uncharacterized protein</fullName>
    </submittedName>
</protein>
<dbReference type="EMBL" id="JABCKI010006295">
    <property type="protein sequence ID" value="KAG5634723.1"/>
    <property type="molecule type" value="Genomic_DNA"/>
</dbReference>
<organism evidence="1 2">
    <name type="scientific">Sphagnurus paluster</name>
    <dbReference type="NCBI Taxonomy" id="117069"/>
    <lineage>
        <taxon>Eukaryota</taxon>
        <taxon>Fungi</taxon>
        <taxon>Dikarya</taxon>
        <taxon>Basidiomycota</taxon>
        <taxon>Agaricomycotina</taxon>
        <taxon>Agaricomycetes</taxon>
        <taxon>Agaricomycetidae</taxon>
        <taxon>Agaricales</taxon>
        <taxon>Tricholomatineae</taxon>
        <taxon>Lyophyllaceae</taxon>
        <taxon>Sphagnurus</taxon>
    </lineage>
</organism>
<reference evidence="1" key="1">
    <citation type="submission" date="2021-02" db="EMBL/GenBank/DDBJ databases">
        <authorList>
            <person name="Nieuwenhuis M."/>
            <person name="Van De Peppel L.J.J."/>
        </authorList>
    </citation>
    <scope>NUCLEOTIDE SEQUENCE</scope>
    <source>
        <strain evidence="1">D49</strain>
    </source>
</reference>
<evidence type="ECO:0000313" key="2">
    <source>
        <dbReference type="Proteomes" id="UP000717328"/>
    </source>
</evidence>
<reference evidence="1" key="2">
    <citation type="submission" date="2021-10" db="EMBL/GenBank/DDBJ databases">
        <title>Phylogenomics reveals ancestral predisposition of the termite-cultivated fungus Termitomyces towards a domesticated lifestyle.</title>
        <authorList>
            <person name="Auxier B."/>
            <person name="Grum-Grzhimaylo A."/>
            <person name="Cardenas M.E."/>
            <person name="Lodge J.D."/>
            <person name="Laessoe T."/>
            <person name="Pedersen O."/>
            <person name="Smith M.E."/>
            <person name="Kuyper T.W."/>
            <person name="Franco-Molano E.A."/>
            <person name="Baroni T.J."/>
            <person name="Aanen D.K."/>
        </authorList>
    </citation>
    <scope>NUCLEOTIDE SEQUENCE</scope>
    <source>
        <strain evidence="1">D49</strain>
    </source>
</reference>
<name>A0A9P7K2W5_9AGAR</name>
<dbReference type="AlphaFoldDB" id="A0A9P7K2W5"/>
<accession>A0A9P7K2W5</accession>
<comment type="caution">
    <text evidence="1">The sequence shown here is derived from an EMBL/GenBank/DDBJ whole genome shotgun (WGS) entry which is preliminary data.</text>
</comment>
<sequence length="211" mass="22306">MLDQHNTPVRICSIELFFNLTSLTAPYGSFLIVLLDPGAPAACGMGYPPAWLEDSARTRCGHAQDALLPGARRRSHLGPLREYLVQALQEPAHTAYRIQRLSKYSSSHECSNLLPGITTALSARTIVFRDGAAQARRGAGPSVYAVLAGVGAQLQAVAKSIDDERAKTDIDAGTVAALVDNVRDILVDAVCAVRGGSLNLGRGDLAGVEVS</sequence>
<dbReference type="Proteomes" id="UP000717328">
    <property type="component" value="Unassembled WGS sequence"/>
</dbReference>
<keyword evidence="2" id="KW-1185">Reference proteome</keyword>
<proteinExistence type="predicted"/>